<dbReference type="EMBL" id="PDOA01000007">
    <property type="protein sequence ID" value="PWC28458.1"/>
    <property type="molecule type" value="Genomic_DNA"/>
</dbReference>
<comment type="cofactor">
    <cofactor evidence="1">
        <name>FMN</name>
        <dbReference type="ChEBI" id="CHEBI:58210"/>
    </cofactor>
</comment>
<evidence type="ECO:0000256" key="1">
    <source>
        <dbReference type="ARBA" id="ARBA00001917"/>
    </source>
</evidence>
<evidence type="ECO:0000259" key="5">
    <source>
        <dbReference type="SMART" id="SM00903"/>
    </source>
</evidence>
<gene>
    <name evidence="6" type="ORF">CR165_12240</name>
</gene>
<feature type="domain" description="Flavin reductase like" evidence="5">
    <location>
        <begin position="23"/>
        <end position="174"/>
    </location>
</feature>
<keyword evidence="7" id="KW-1185">Reference proteome</keyword>
<accession>A0A2U1V3G1</accession>
<comment type="similarity">
    <text evidence="4">Belongs to the flavoredoxin family.</text>
</comment>
<dbReference type="PANTHER" id="PTHR33798:SF5">
    <property type="entry name" value="FLAVIN REDUCTASE LIKE DOMAIN-CONTAINING PROTEIN"/>
    <property type="match status" value="1"/>
</dbReference>
<dbReference type="OrthoDB" id="9783347at2"/>
<dbReference type="GO" id="GO:0010181">
    <property type="term" value="F:FMN binding"/>
    <property type="evidence" value="ECO:0007669"/>
    <property type="project" value="InterPro"/>
</dbReference>
<dbReference type="GO" id="GO:0016646">
    <property type="term" value="F:oxidoreductase activity, acting on the CH-NH group of donors, NAD or NADP as acceptor"/>
    <property type="evidence" value="ECO:0007669"/>
    <property type="project" value="UniProtKB-ARBA"/>
</dbReference>
<dbReference type="SUPFAM" id="SSF50475">
    <property type="entry name" value="FMN-binding split barrel"/>
    <property type="match status" value="1"/>
</dbReference>
<comment type="caution">
    <text evidence="6">The sequence shown here is derived from an EMBL/GenBank/DDBJ whole genome shotgun (WGS) entry which is preliminary data.</text>
</comment>
<evidence type="ECO:0000313" key="7">
    <source>
        <dbReference type="Proteomes" id="UP000245048"/>
    </source>
</evidence>
<dbReference type="Pfam" id="PF01613">
    <property type="entry name" value="Flavin_Reduct"/>
    <property type="match status" value="1"/>
</dbReference>
<name>A0A2U1V3G1_9PROT</name>
<dbReference type="Gene3D" id="2.30.110.10">
    <property type="entry name" value="Electron Transport, Fmn-binding Protein, Chain A"/>
    <property type="match status" value="1"/>
</dbReference>
<evidence type="ECO:0000313" key="6">
    <source>
        <dbReference type="EMBL" id="PWC28458.1"/>
    </source>
</evidence>
<organism evidence="6 7">
    <name type="scientific">Teichococcus aestuarii</name>
    <dbReference type="NCBI Taxonomy" id="568898"/>
    <lineage>
        <taxon>Bacteria</taxon>
        <taxon>Pseudomonadati</taxon>
        <taxon>Pseudomonadota</taxon>
        <taxon>Alphaproteobacteria</taxon>
        <taxon>Acetobacterales</taxon>
        <taxon>Roseomonadaceae</taxon>
        <taxon>Roseomonas</taxon>
    </lineage>
</organism>
<keyword evidence="3" id="KW-0288">FMN</keyword>
<reference evidence="7" key="1">
    <citation type="submission" date="2017-10" db="EMBL/GenBank/DDBJ databases">
        <authorList>
            <person name="Toshchakov S.V."/>
            <person name="Goeva M.A."/>
        </authorList>
    </citation>
    <scope>NUCLEOTIDE SEQUENCE [LARGE SCALE GENOMIC DNA]</scope>
    <source>
        <strain evidence="7">JR1/69-1-13</strain>
    </source>
</reference>
<dbReference type="RefSeq" id="WP_109517280.1">
    <property type="nucleotide sequence ID" value="NZ_JBHSCH010000004.1"/>
</dbReference>
<dbReference type="PANTHER" id="PTHR33798">
    <property type="entry name" value="FLAVOPROTEIN OXYGENASE"/>
    <property type="match status" value="1"/>
</dbReference>
<evidence type="ECO:0000256" key="3">
    <source>
        <dbReference type="ARBA" id="ARBA00022643"/>
    </source>
</evidence>
<evidence type="ECO:0000256" key="2">
    <source>
        <dbReference type="ARBA" id="ARBA00022630"/>
    </source>
</evidence>
<dbReference type="Proteomes" id="UP000245048">
    <property type="component" value="Unassembled WGS sequence"/>
</dbReference>
<dbReference type="InterPro" id="IPR012349">
    <property type="entry name" value="Split_barrel_FMN-bd"/>
</dbReference>
<dbReference type="InterPro" id="IPR002563">
    <property type="entry name" value="Flavin_Rdtase-like_dom"/>
</dbReference>
<dbReference type="SMART" id="SM00903">
    <property type="entry name" value="Flavin_Reduct"/>
    <property type="match status" value="1"/>
</dbReference>
<proteinExistence type="inferred from homology"/>
<evidence type="ECO:0000256" key="4">
    <source>
        <dbReference type="ARBA" id="ARBA00038054"/>
    </source>
</evidence>
<sequence>MTETRDFDFASLTPRERYKLLIGTVVPRPIAWVVTVDGAGRPNAAPYSFFNCLSADPAIVALGIEFRADGSPKDTGRNIRETGCFTVHIVSDALLEAMNVCAVPFPPGVDELERAGLALLPGTAVASPRIAAAPAALECRLHSFLEIGASREIVLGEVVHAHLHAGIVNDSLHVDPAGLDAVGRMGGHAYARTRDHFDLPTMDAARFESGDWPRRT</sequence>
<keyword evidence="2" id="KW-0285">Flavoprotein</keyword>
<dbReference type="AlphaFoldDB" id="A0A2U1V3G1"/>
<protein>
    <submittedName>
        <fullName evidence="6">Flavin reductase</fullName>
    </submittedName>
</protein>